<dbReference type="PROSITE" id="PS00409">
    <property type="entry name" value="PROKAR_NTER_METHYL"/>
    <property type="match status" value="1"/>
</dbReference>
<accession>E3PU56</accession>
<dbReference type="SUPFAM" id="SSF54523">
    <property type="entry name" value="Pili subunits"/>
    <property type="match status" value="1"/>
</dbReference>
<gene>
    <name evidence="7" type="ordered locus">CLOST_0187</name>
</gene>
<evidence type="ECO:0000313" key="7">
    <source>
        <dbReference type="EMBL" id="CBH20317.1"/>
    </source>
</evidence>
<dbReference type="NCBIfam" id="TIGR02532">
    <property type="entry name" value="IV_pilin_GFxxxE"/>
    <property type="match status" value="1"/>
</dbReference>
<evidence type="ECO:0000256" key="4">
    <source>
        <dbReference type="ARBA" id="ARBA00022989"/>
    </source>
</evidence>
<dbReference type="PANTHER" id="PTHR30093">
    <property type="entry name" value="GENERAL SECRETION PATHWAY PROTEIN G"/>
    <property type="match status" value="1"/>
</dbReference>
<proteinExistence type="predicted"/>
<keyword evidence="5 6" id="KW-0472">Membrane</keyword>
<dbReference type="eggNOG" id="COG2165">
    <property type="taxonomic scope" value="Bacteria"/>
</dbReference>
<keyword evidence="3 6" id="KW-0812">Transmembrane</keyword>
<dbReference type="Proteomes" id="UP000007041">
    <property type="component" value="Chromosome"/>
</dbReference>
<dbReference type="KEGG" id="cst:CLOST_0187"/>
<protein>
    <submittedName>
        <fullName evidence="7">Putative Fimbrial protein (Pilin) (Strain K122-4)</fullName>
    </submittedName>
</protein>
<dbReference type="STRING" id="1511.CLOST_0187"/>
<name>E3PU56_ACESD</name>
<dbReference type="Gene3D" id="3.30.700.10">
    <property type="entry name" value="Glycoprotein, Type 4 Pilin"/>
    <property type="match status" value="1"/>
</dbReference>
<evidence type="ECO:0000256" key="5">
    <source>
        <dbReference type="ARBA" id="ARBA00023136"/>
    </source>
</evidence>
<keyword evidence="4 6" id="KW-1133">Transmembrane helix</keyword>
<dbReference type="BioCyc" id="CSTI499177:GJE9-195-MONOMER"/>
<evidence type="ECO:0000256" key="2">
    <source>
        <dbReference type="ARBA" id="ARBA00022481"/>
    </source>
</evidence>
<dbReference type="GO" id="GO:0016020">
    <property type="term" value="C:membrane"/>
    <property type="evidence" value="ECO:0007669"/>
    <property type="project" value="UniProtKB-SubCell"/>
</dbReference>
<dbReference type="AlphaFoldDB" id="E3PU56"/>
<keyword evidence="2" id="KW-0488">Methylation</keyword>
<feature type="transmembrane region" description="Helical" evidence="6">
    <location>
        <begin position="12"/>
        <end position="33"/>
    </location>
</feature>
<organism evidence="7 8">
    <name type="scientific">Acetoanaerobium sticklandii (strain ATCC 12662 / DSM 519 / JCM 1433 / CCUG 9281 / NCIMB 10654 / HF)</name>
    <name type="common">Clostridium sticklandii</name>
    <dbReference type="NCBI Taxonomy" id="499177"/>
    <lineage>
        <taxon>Bacteria</taxon>
        <taxon>Bacillati</taxon>
        <taxon>Bacillota</taxon>
        <taxon>Clostridia</taxon>
        <taxon>Peptostreptococcales</taxon>
        <taxon>Filifactoraceae</taxon>
        <taxon>Acetoanaerobium</taxon>
    </lineage>
</organism>
<keyword evidence="8" id="KW-1185">Reference proteome</keyword>
<dbReference type="PANTHER" id="PTHR30093:SF44">
    <property type="entry name" value="TYPE II SECRETION SYSTEM CORE PROTEIN G"/>
    <property type="match status" value="1"/>
</dbReference>
<evidence type="ECO:0000313" key="8">
    <source>
        <dbReference type="Proteomes" id="UP000007041"/>
    </source>
</evidence>
<evidence type="ECO:0000256" key="6">
    <source>
        <dbReference type="SAM" id="Phobius"/>
    </source>
</evidence>
<dbReference type="EMBL" id="FP565809">
    <property type="protein sequence ID" value="CBH20317.1"/>
    <property type="molecule type" value="Genomic_DNA"/>
</dbReference>
<dbReference type="InterPro" id="IPR045584">
    <property type="entry name" value="Pilin-like"/>
</dbReference>
<evidence type="ECO:0000256" key="3">
    <source>
        <dbReference type="ARBA" id="ARBA00022692"/>
    </source>
</evidence>
<reference evidence="8" key="1">
    <citation type="journal article" date="2010" name="BMC Genomics">
        <title>Clostridium sticklandii, a specialist in amino acid degradation:revisiting its metabolism through its genome sequence.</title>
        <authorList>
            <person name="Fonknechten N."/>
            <person name="Chaussonnerie S."/>
            <person name="Tricot S."/>
            <person name="Lajus A."/>
            <person name="Andreesen J.R."/>
            <person name="Perchat N."/>
            <person name="Pelletier E."/>
            <person name="Gouyvenoux M."/>
            <person name="Barbe V."/>
            <person name="Salanoubat M."/>
            <person name="Le Paslier D."/>
            <person name="Weissenbach J."/>
            <person name="Cohen G.N."/>
            <person name="Kreimeyer A."/>
        </authorList>
    </citation>
    <scope>NUCLEOTIDE SEQUENCE [LARGE SCALE GENOMIC DNA]</scope>
    <source>
        <strain evidence="8">ATCC 12662 / DSM 519 / JCM 1433 / CCUG 9281 / NCIMB 10654 / HF</strain>
    </source>
</reference>
<dbReference type="HOGENOM" id="CLU_091705_7_3_9"/>
<sequence>MMEKMRNKKKKGFTLIELIVVIVILGILAAIAIPRLGGFTDTANKATAEAEARTVITALSTIYAEDPTTTTDTAIEGYTEATTAVTDLTGKLNGTFTVTDSTNGSIDMTYVFKGWTVTITDSAIVSTSK</sequence>
<dbReference type="InterPro" id="IPR012902">
    <property type="entry name" value="N_methyl_site"/>
</dbReference>
<evidence type="ECO:0000256" key="1">
    <source>
        <dbReference type="ARBA" id="ARBA00004167"/>
    </source>
</evidence>
<comment type="subcellular location">
    <subcellularLocation>
        <location evidence="1">Membrane</location>
        <topology evidence="1">Single-pass membrane protein</topology>
    </subcellularLocation>
</comment>
<dbReference type="Pfam" id="PF07963">
    <property type="entry name" value="N_methyl"/>
    <property type="match status" value="1"/>
</dbReference>